<name>A0AA38TP15_9ASTR</name>
<evidence type="ECO:0000313" key="2">
    <source>
        <dbReference type="Proteomes" id="UP001172457"/>
    </source>
</evidence>
<evidence type="ECO:0000313" key="1">
    <source>
        <dbReference type="EMBL" id="KAJ9564465.1"/>
    </source>
</evidence>
<sequence>MVRNIMRGAVNGVPVYLGSIRRGNRIRHPSSWVDLRAGHGRGYGPVTVSMVERISRVPEWIPDTSSTSIGRVHHGSNKNRKLLLEAAVGGVLYHVWKARNNAVFNGKKFSASLVMDDIQAALFTFLLDFLNKILVGLLELGDGFAEALVLLPFCC</sequence>
<dbReference type="Proteomes" id="UP001172457">
    <property type="component" value="Chromosome 1"/>
</dbReference>
<reference evidence="1" key="1">
    <citation type="submission" date="2023-03" db="EMBL/GenBank/DDBJ databases">
        <title>Chromosome-scale reference genome and RAD-based genetic map of yellow starthistle (Centaurea solstitialis) reveal putative structural variation and QTLs associated with invader traits.</title>
        <authorList>
            <person name="Reatini B."/>
            <person name="Cang F.A."/>
            <person name="Jiang Q."/>
            <person name="Mckibben M.T.W."/>
            <person name="Barker M.S."/>
            <person name="Rieseberg L.H."/>
            <person name="Dlugosch K.M."/>
        </authorList>
    </citation>
    <scope>NUCLEOTIDE SEQUENCE</scope>
    <source>
        <strain evidence="1">CAN-66</strain>
        <tissue evidence="1">Leaf</tissue>
    </source>
</reference>
<proteinExistence type="predicted"/>
<protein>
    <submittedName>
        <fullName evidence="1">Uncharacterized protein</fullName>
    </submittedName>
</protein>
<dbReference type="EMBL" id="JARYMX010000001">
    <property type="protein sequence ID" value="KAJ9564465.1"/>
    <property type="molecule type" value="Genomic_DNA"/>
</dbReference>
<gene>
    <name evidence="1" type="ORF">OSB04_000431</name>
</gene>
<keyword evidence="2" id="KW-1185">Reference proteome</keyword>
<comment type="caution">
    <text evidence="1">The sequence shown here is derived from an EMBL/GenBank/DDBJ whole genome shotgun (WGS) entry which is preliminary data.</text>
</comment>
<dbReference type="AlphaFoldDB" id="A0AA38TP15"/>
<accession>A0AA38TP15</accession>
<organism evidence="1 2">
    <name type="scientific">Centaurea solstitialis</name>
    <name type="common">yellow star-thistle</name>
    <dbReference type="NCBI Taxonomy" id="347529"/>
    <lineage>
        <taxon>Eukaryota</taxon>
        <taxon>Viridiplantae</taxon>
        <taxon>Streptophyta</taxon>
        <taxon>Embryophyta</taxon>
        <taxon>Tracheophyta</taxon>
        <taxon>Spermatophyta</taxon>
        <taxon>Magnoliopsida</taxon>
        <taxon>eudicotyledons</taxon>
        <taxon>Gunneridae</taxon>
        <taxon>Pentapetalae</taxon>
        <taxon>asterids</taxon>
        <taxon>campanulids</taxon>
        <taxon>Asterales</taxon>
        <taxon>Asteraceae</taxon>
        <taxon>Carduoideae</taxon>
        <taxon>Cardueae</taxon>
        <taxon>Centaureinae</taxon>
        <taxon>Centaurea</taxon>
    </lineage>
</organism>